<dbReference type="AlphaFoldDB" id="A0A1F7WST6"/>
<evidence type="ECO:0000313" key="1">
    <source>
        <dbReference type="EMBL" id="OGM05852.1"/>
    </source>
</evidence>
<dbReference type="PANTHER" id="PTHR38471:SF2">
    <property type="entry name" value="FOUR HELIX BUNDLE PROTEIN"/>
    <property type="match status" value="1"/>
</dbReference>
<evidence type="ECO:0000313" key="2">
    <source>
        <dbReference type="Proteomes" id="UP000178812"/>
    </source>
</evidence>
<protein>
    <recommendedName>
        <fullName evidence="3">Four helix bundle protein</fullName>
    </recommendedName>
</protein>
<dbReference type="Pfam" id="PF05635">
    <property type="entry name" value="23S_rRNA_IVP"/>
    <property type="match status" value="1"/>
</dbReference>
<dbReference type="InterPro" id="IPR036583">
    <property type="entry name" value="23S_rRNA_IVS_sf"/>
</dbReference>
<dbReference type="EMBL" id="MGFM01000017">
    <property type="protein sequence ID" value="OGM05852.1"/>
    <property type="molecule type" value="Genomic_DNA"/>
</dbReference>
<dbReference type="SUPFAM" id="SSF158446">
    <property type="entry name" value="IVS-encoded protein-like"/>
    <property type="match status" value="1"/>
</dbReference>
<dbReference type="Gene3D" id="1.20.1440.60">
    <property type="entry name" value="23S rRNA-intervening sequence"/>
    <property type="match status" value="1"/>
</dbReference>
<proteinExistence type="predicted"/>
<name>A0A1F7WST6_9BACT</name>
<evidence type="ECO:0008006" key="3">
    <source>
        <dbReference type="Google" id="ProtNLM"/>
    </source>
</evidence>
<dbReference type="InterPro" id="IPR012657">
    <property type="entry name" value="23S_rRNA-intervening_sequence"/>
</dbReference>
<sequence length="129" mass="15480">MEDRGLKTIRSFRDLQVYQESFQLQLEIEEALKDYPQSEKYLLIDQMKRASRSIPALIAEGWALRDSVKESKNFLRRAYGSSCEMINHLSLSQHKSYIRKEGYVEELIKRYEILNMKITKLRNNWQKFK</sequence>
<reference evidence="1 2" key="1">
    <citation type="journal article" date="2016" name="Nat. Commun.">
        <title>Thousands of microbial genomes shed light on interconnected biogeochemical processes in an aquifer system.</title>
        <authorList>
            <person name="Anantharaman K."/>
            <person name="Brown C.T."/>
            <person name="Hug L.A."/>
            <person name="Sharon I."/>
            <person name="Castelle C.J."/>
            <person name="Probst A.J."/>
            <person name="Thomas B.C."/>
            <person name="Singh A."/>
            <person name="Wilkins M.J."/>
            <person name="Karaoz U."/>
            <person name="Brodie E.L."/>
            <person name="Williams K.H."/>
            <person name="Hubbard S.S."/>
            <person name="Banfield J.F."/>
        </authorList>
    </citation>
    <scope>NUCLEOTIDE SEQUENCE [LARGE SCALE GENOMIC DNA]</scope>
</reference>
<dbReference type="Proteomes" id="UP000178812">
    <property type="component" value="Unassembled WGS sequence"/>
</dbReference>
<dbReference type="PANTHER" id="PTHR38471">
    <property type="entry name" value="FOUR HELIX BUNDLE PROTEIN"/>
    <property type="match status" value="1"/>
</dbReference>
<dbReference type="NCBIfam" id="TIGR02436">
    <property type="entry name" value="four helix bundle protein"/>
    <property type="match status" value="1"/>
</dbReference>
<comment type="caution">
    <text evidence="1">The sequence shown here is derived from an EMBL/GenBank/DDBJ whole genome shotgun (WGS) entry which is preliminary data.</text>
</comment>
<accession>A0A1F7WST6</accession>
<dbReference type="CDD" id="cd16377">
    <property type="entry name" value="23S_rRNA_IVP_like"/>
    <property type="match status" value="1"/>
</dbReference>
<organism evidence="1 2">
    <name type="scientific">Candidatus Woesebacteria bacterium GWB1_43_5</name>
    <dbReference type="NCBI Taxonomy" id="1802474"/>
    <lineage>
        <taxon>Bacteria</taxon>
        <taxon>Candidatus Woeseibacteriota</taxon>
    </lineage>
</organism>
<gene>
    <name evidence="1" type="ORF">A2125_02570</name>
</gene>